<dbReference type="GO" id="GO:0046872">
    <property type="term" value="F:metal ion binding"/>
    <property type="evidence" value="ECO:0007669"/>
    <property type="project" value="UniProtKB-KW"/>
</dbReference>
<feature type="domain" description="Glycosyl hydrolase family 4 C-terminal" evidence="7">
    <location>
        <begin position="10"/>
        <end position="89"/>
    </location>
</feature>
<organism evidence="8">
    <name type="scientific">bioreactor metagenome</name>
    <dbReference type="NCBI Taxonomy" id="1076179"/>
    <lineage>
        <taxon>unclassified sequences</taxon>
        <taxon>metagenomes</taxon>
        <taxon>ecological metagenomes</taxon>
    </lineage>
</organism>
<evidence type="ECO:0000259" key="7">
    <source>
        <dbReference type="Pfam" id="PF11975"/>
    </source>
</evidence>
<evidence type="ECO:0000256" key="2">
    <source>
        <dbReference type="ARBA" id="ARBA00022723"/>
    </source>
</evidence>
<evidence type="ECO:0000256" key="3">
    <source>
        <dbReference type="ARBA" id="ARBA00022801"/>
    </source>
</evidence>
<dbReference type="InterPro" id="IPR022616">
    <property type="entry name" value="Glyco_hydro_4_C"/>
</dbReference>
<sequence length="115" mass="12645">MKNGIPTEFTSGNFVNSGLYIPNLNPDGVVEVPILVDGKGIHPQSIPALPEGVASMCRTQMSIQKLTVQAYQERSKNLLLQTLLLEPTVDDIPKAEALIDDMLELQKDYLPVFHA</sequence>
<dbReference type="InterPro" id="IPR015955">
    <property type="entry name" value="Lactate_DH/Glyco_Ohase_4_C"/>
</dbReference>
<keyword evidence="4" id="KW-0520">NAD</keyword>
<keyword evidence="6 8" id="KW-0326">Glycosidase</keyword>
<evidence type="ECO:0000256" key="1">
    <source>
        <dbReference type="ARBA" id="ARBA00001911"/>
    </source>
</evidence>
<dbReference type="GO" id="GO:0005975">
    <property type="term" value="P:carbohydrate metabolic process"/>
    <property type="evidence" value="ECO:0007669"/>
    <property type="project" value="InterPro"/>
</dbReference>
<dbReference type="GO" id="GO:0050081">
    <property type="term" value="F:maltose-6'-phosphate glucosidase activity"/>
    <property type="evidence" value="ECO:0007669"/>
    <property type="project" value="UniProtKB-EC"/>
</dbReference>
<evidence type="ECO:0000256" key="6">
    <source>
        <dbReference type="ARBA" id="ARBA00023295"/>
    </source>
</evidence>
<dbReference type="PANTHER" id="PTHR32092:SF6">
    <property type="entry name" value="ALPHA-GALACTOSIDASE"/>
    <property type="match status" value="1"/>
</dbReference>
<dbReference type="Pfam" id="PF11975">
    <property type="entry name" value="Glyco_hydro_4C"/>
    <property type="match status" value="1"/>
</dbReference>
<dbReference type="EC" id="3.2.1.122" evidence="8"/>
<dbReference type="GO" id="GO:0016616">
    <property type="term" value="F:oxidoreductase activity, acting on the CH-OH group of donors, NAD or NADP as acceptor"/>
    <property type="evidence" value="ECO:0007669"/>
    <property type="project" value="InterPro"/>
</dbReference>
<keyword evidence="5" id="KW-0464">Manganese</keyword>
<gene>
    <name evidence="8" type="primary">aglB_1</name>
    <name evidence="8" type="ORF">SDC9_139371</name>
</gene>
<evidence type="ECO:0000256" key="4">
    <source>
        <dbReference type="ARBA" id="ARBA00023027"/>
    </source>
</evidence>
<evidence type="ECO:0000313" key="8">
    <source>
        <dbReference type="EMBL" id="MPM92236.1"/>
    </source>
</evidence>
<accession>A0A645DSD0</accession>
<dbReference type="InterPro" id="IPR001088">
    <property type="entry name" value="Glyco_hydro_4"/>
</dbReference>
<comment type="caution">
    <text evidence="8">The sequence shown here is derived from an EMBL/GenBank/DDBJ whole genome shotgun (WGS) entry which is preliminary data.</text>
</comment>
<proteinExistence type="predicted"/>
<keyword evidence="2" id="KW-0479">Metal-binding</keyword>
<evidence type="ECO:0000256" key="5">
    <source>
        <dbReference type="ARBA" id="ARBA00023211"/>
    </source>
</evidence>
<reference evidence="8" key="1">
    <citation type="submission" date="2019-08" db="EMBL/GenBank/DDBJ databases">
        <authorList>
            <person name="Kucharzyk K."/>
            <person name="Murdoch R.W."/>
            <person name="Higgins S."/>
            <person name="Loffler F."/>
        </authorList>
    </citation>
    <scope>NUCLEOTIDE SEQUENCE</scope>
</reference>
<dbReference type="EMBL" id="VSSQ01039205">
    <property type="protein sequence ID" value="MPM92236.1"/>
    <property type="molecule type" value="Genomic_DNA"/>
</dbReference>
<protein>
    <submittedName>
        <fullName evidence="8">6-phospho-alpha-glucosidase</fullName>
        <ecNumber evidence="8">3.2.1.122</ecNumber>
    </submittedName>
</protein>
<dbReference type="SUPFAM" id="SSF56327">
    <property type="entry name" value="LDH C-terminal domain-like"/>
    <property type="match status" value="1"/>
</dbReference>
<dbReference type="Gene3D" id="3.90.110.10">
    <property type="entry name" value="Lactate dehydrogenase/glycoside hydrolase, family 4, C-terminal"/>
    <property type="match status" value="1"/>
</dbReference>
<dbReference type="AlphaFoldDB" id="A0A645DSD0"/>
<comment type="cofactor">
    <cofactor evidence="1">
        <name>NAD(+)</name>
        <dbReference type="ChEBI" id="CHEBI:57540"/>
    </cofactor>
</comment>
<keyword evidence="3 8" id="KW-0378">Hydrolase</keyword>
<name>A0A645DSD0_9ZZZZ</name>
<dbReference type="PANTHER" id="PTHR32092">
    <property type="entry name" value="6-PHOSPHO-BETA-GLUCOSIDASE-RELATED"/>
    <property type="match status" value="1"/>
</dbReference>